<dbReference type="Proteomes" id="UP000308953">
    <property type="component" value="Unassembled WGS sequence"/>
</dbReference>
<evidence type="ECO:0000313" key="8">
    <source>
        <dbReference type="Proteomes" id="UP000304928"/>
    </source>
</evidence>
<proteinExistence type="predicted"/>
<comment type="caution">
    <text evidence="3">The sequence shown here is derived from an EMBL/GenBank/DDBJ whole genome shotgun (WGS) entry which is preliminary data.</text>
</comment>
<dbReference type="SUPFAM" id="SSF54909">
    <property type="entry name" value="Dimeric alpha+beta barrel"/>
    <property type="match status" value="1"/>
</dbReference>
<dbReference type="Proteomes" id="UP000308014">
    <property type="component" value="Unassembled WGS sequence"/>
</dbReference>
<dbReference type="InterPro" id="IPR051807">
    <property type="entry name" value="Sec-metab_biosynth-assoc"/>
</dbReference>
<evidence type="ECO:0000313" key="4">
    <source>
        <dbReference type="EMBL" id="THW54277.1"/>
    </source>
</evidence>
<dbReference type="EMBL" id="QZAR01000162">
    <property type="protein sequence ID" value="THW86026.1"/>
    <property type="molecule type" value="Genomic_DNA"/>
</dbReference>
<dbReference type="InterPro" id="IPR005545">
    <property type="entry name" value="YCII"/>
</dbReference>
<dbReference type="Proteomes" id="UP000304951">
    <property type="component" value="Unassembled WGS sequence"/>
</dbReference>
<sequence length="130" mass="14745">MFALRQASHLLTRRTFSTTTRIMSQKHEWMVILPDNTGALEKRMAVRQQHLSNIKPDAETGFWVLGGAMLEDVPKEGSPLKITGSVMMAVASTKEEVLEKIKKDIYHDEGVWDMDKVQIFPFKSAIRSAL</sequence>
<organism evidence="3 11">
    <name type="scientific">Aureobasidium pullulans</name>
    <name type="common">Black yeast</name>
    <name type="synonym">Pullularia pullulans</name>
    <dbReference type="NCBI Taxonomy" id="5580"/>
    <lineage>
        <taxon>Eukaryota</taxon>
        <taxon>Fungi</taxon>
        <taxon>Dikarya</taxon>
        <taxon>Ascomycota</taxon>
        <taxon>Pezizomycotina</taxon>
        <taxon>Dothideomycetes</taxon>
        <taxon>Dothideomycetidae</taxon>
        <taxon>Dothideales</taxon>
        <taxon>Saccotheciaceae</taxon>
        <taxon>Aureobasidium</taxon>
    </lineage>
</organism>
<accession>A0A1A7MM93</accession>
<evidence type="ECO:0000259" key="1">
    <source>
        <dbReference type="Pfam" id="PF03795"/>
    </source>
</evidence>
<dbReference type="Proteomes" id="UP000310421">
    <property type="component" value="Unassembled WGS sequence"/>
</dbReference>
<dbReference type="EMBL" id="QZAF01000551">
    <property type="protein sequence ID" value="THV66227.1"/>
    <property type="molecule type" value="Genomic_DNA"/>
</dbReference>
<feature type="domain" description="YCII-related" evidence="1">
    <location>
        <begin position="29"/>
        <end position="122"/>
    </location>
</feature>
<dbReference type="Pfam" id="PF03795">
    <property type="entry name" value="YCII"/>
    <property type="match status" value="1"/>
</dbReference>
<evidence type="ECO:0000313" key="6">
    <source>
        <dbReference type="EMBL" id="THX27303.1"/>
    </source>
</evidence>
<evidence type="ECO:0000313" key="3">
    <source>
        <dbReference type="EMBL" id="THW22250.1"/>
    </source>
</evidence>
<dbReference type="AlphaFoldDB" id="A0A1A7MM93"/>
<evidence type="ECO:0000313" key="11">
    <source>
        <dbReference type="Proteomes" id="UP000308014"/>
    </source>
</evidence>
<dbReference type="EMBL" id="QZBJ01000051">
    <property type="protein sequence ID" value="THY72064.1"/>
    <property type="molecule type" value="Genomic_DNA"/>
</dbReference>
<evidence type="ECO:0000313" key="7">
    <source>
        <dbReference type="EMBL" id="THY72064.1"/>
    </source>
</evidence>
<evidence type="ECO:0000313" key="10">
    <source>
        <dbReference type="Proteomes" id="UP000305064"/>
    </source>
</evidence>
<gene>
    <name evidence="7" type="ORF">D6C94_07130</name>
    <name evidence="6" type="ORF">D6D10_09495</name>
    <name evidence="5" type="ORF">D6D15_07652</name>
    <name evidence="4" type="ORF">D6D20_10328</name>
    <name evidence="3" type="ORF">D6D24_01285</name>
    <name evidence="2" type="ORF">D6D28_08518</name>
</gene>
<evidence type="ECO:0000313" key="9">
    <source>
        <dbReference type="Proteomes" id="UP000304951"/>
    </source>
</evidence>
<dbReference type="InterPro" id="IPR011008">
    <property type="entry name" value="Dimeric_a/b-barrel"/>
</dbReference>
<dbReference type="PANTHER" id="PTHR33606">
    <property type="entry name" value="PROTEIN YCII"/>
    <property type="match status" value="1"/>
</dbReference>
<protein>
    <recommendedName>
        <fullName evidence="1">YCII-related domain-containing protein</fullName>
    </recommendedName>
</protein>
<evidence type="ECO:0000313" key="12">
    <source>
        <dbReference type="Proteomes" id="UP000308953"/>
    </source>
</evidence>
<name>A0A1A7MM93_AURPU</name>
<dbReference type="Proteomes" id="UP000304928">
    <property type="component" value="Unassembled WGS sequence"/>
</dbReference>
<dbReference type="PANTHER" id="PTHR33606:SF3">
    <property type="entry name" value="PROTEIN YCII"/>
    <property type="match status" value="1"/>
</dbReference>
<evidence type="ECO:0000313" key="13">
    <source>
        <dbReference type="Proteomes" id="UP000310421"/>
    </source>
</evidence>
<dbReference type="EMBL" id="QZAJ01000022">
    <property type="protein sequence ID" value="THW22250.1"/>
    <property type="molecule type" value="Genomic_DNA"/>
</dbReference>
<evidence type="ECO:0000313" key="5">
    <source>
        <dbReference type="EMBL" id="THW86026.1"/>
    </source>
</evidence>
<dbReference type="Proteomes" id="UP000305064">
    <property type="component" value="Unassembled WGS sequence"/>
</dbReference>
<evidence type="ECO:0000313" key="2">
    <source>
        <dbReference type="EMBL" id="THV66227.1"/>
    </source>
</evidence>
<dbReference type="Gene3D" id="3.30.70.1060">
    <property type="entry name" value="Dimeric alpha+beta barrel"/>
    <property type="match status" value="1"/>
</dbReference>
<reference evidence="8 9" key="1">
    <citation type="submission" date="2018-10" db="EMBL/GenBank/DDBJ databases">
        <title>Fifty Aureobasidium pullulans genomes reveal a recombining polyextremotolerant generalist.</title>
        <authorList>
            <person name="Gostincar C."/>
            <person name="Turk M."/>
            <person name="Zajc J."/>
            <person name="Gunde-Cimerman N."/>
        </authorList>
    </citation>
    <scope>NUCLEOTIDE SEQUENCE [LARGE SCALE GENOMIC DNA]</scope>
    <source>
        <strain evidence="5 8">EXF-10507</strain>
        <strain evidence="4 13">EXF-10751</strain>
        <strain evidence="3 11">EXF-11318</strain>
        <strain evidence="2 9">EXF-11900</strain>
        <strain evidence="7 10">EXF-4256</strain>
        <strain evidence="6 12">EXF-9785</strain>
    </source>
</reference>
<dbReference type="EMBL" id="QZAV01000399">
    <property type="protein sequence ID" value="THX27303.1"/>
    <property type="molecule type" value="Genomic_DNA"/>
</dbReference>
<dbReference type="EMBL" id="QZAN01000270">
    <property type="protein sequence ID" value="THW54277.1"/>
    <property type="molecule type" value="Genomic_DNA"/>
</dbReference>